<proteinExistence type="predicted"/>
<feature type="compositionally biased region" description="Basic and acidic residues" evidence="1">
    <location>
        <begin position="90"/>
        <end position="119"/>
    </location>
</feature>
<dbReference type="AlphaFoldDB" id="A0A7I4YXC7"/>
<sequence>IRVEMAPKAVQKPAAKKKMNSATNILPSTGTRAPEDGKNNGDEVNRCTDDGKGSSEKVDDVVESLVSEVISKAETELVEDSTRGGAITGTERRLSEPPQHRPDNNGATEERRRRIERGDSEAYIEEVLKHVFTAPTSTIIPTRLKTASVTVVKTAAPVPDKSSKPPKPVKMQESQQNTAKSAPKPVNLAKSSTKTPAEKPDSVKKEEAKRPAAKKSDPVKKEEAKRPVEVLKSSAQGQEQEQKQSQPPAKTKMAKQPMKADPKKLPVGPDTLKSDPVLAPLKEETSDAGHIETRNSKAPHRQSSTSKLQTSVSSKRNDGNSQKSDEAGKVEPLFQHHTGSKKKEGWKKDDLFDANRSLRYRPGTELKIENGSVVGSVLSTLFAF</sequence>
<accession>A0A7I4YXC7</accession>
<feature type="compositionally biased region" description="Basic and acidic residues" evidence="1">
    <location>
        <begin position="281"/>
        <end position="295"/>
    </location>
</feature>
<feature type="compositionally biased region" description="Basic and acidic residues" evidence="1">
    <location>
        <begin position="33"/>
        <end position="59"/>
    </location>
</feature>
<dbReference type="Proteomes" id="UP000025227">
    <property type="component" value="Unplaced"/>
</dbReference>
<evidence type="ECO:0000313" key="3">
    <source>
        <dbReference type="WBParaSite" id="HCON_00153540-00002"/>
    </source>
</evidence>
<feature type="compositionally biased region" description="Basic and acidic residues" evidence="1">
    <location>
        <begin position="196"/>
        <end position="229"/>
    </location>
</feature>
<feature type="region of interest" description="Disordered" evidence="1">
    <location>
        <begin position="155"/>
        <end position="347"/>
    </location>
</feature>
<feature type="compositionally biased region" description="Basic and acidic residues" evidence="1">
    <location>
        <begin position="315"/>
        <end position="329"/>
    </location>
</feature>
<evidence type="ECO:0000256" key="1">
    <source>
        <dbReference type="SAM" id="MobiDB-lite"/>
    </source>
</evidence>
<feature type="compositionally biased region" description="Low complexity" evidence="1">
    <location>
        <begin position="232"/>
        <end position="250"/>
    </location>
</feature>
<dbReference type="WBParaSite" id="HCON_00153540-00002">
    <property type="protein sequence ID" value="HCON_00153540-00002"/>
    <property type="gene ID" value="HCON_00153540"/>
</dbReference>
<evidence type="ECO:0000313" key="2">
    <source>
        <dbReference type="Proteomes" id="UP000025227"/>
    </source>
</evidence>
<feature type="compositionally biased region" description="Low complexity" evidence="1">
    <location>
        <begin position="302"/>
        <end position="314"/>
    </location>
</feature>
<organism evidence="2 3">
    <name type="scientific">Haemonchus contortus</name>
    <name type="common">Barber pole worm</name>
    <dbReference type="NCBI Taxonomy" id="6289"/>
    <lineage>
        <taxon>Eukaryota</taxon>
        <taxon>Metazoa</taxon>
        <taxon>Ecdysozoa</taxon>
        <taxon>Nematoda</taxon>
        <taxon>Chromadorea</taxon>
        <taxon>Rhabditida</taxon>
        <taxon>Rhabditina</taxon>
        <taxon>Rhabditomorpha</taxon>
        <taxon>Strongyloidea</taxon>
        <taxon>Trichostrongylidae</taxon>
        <taxon>Haemonchus</taxon>
    </lineage>
</organism>
<feature type="region of interest" description="Disordered" evidence="1">
    <location>
        <begin position="74"/>
        <end position="119"/>
    </location>
</feature>
<feature type="region of interest" description="Disordered" evidence="1">
    <location>
        <begin position="1"/>
        <end position="59"/>
    </location>
</feature>
<keyword evidence="2" id="KW-1185">Reference proteome</keyword>
<dbReference type="OrthoDB" id="10477794at2759"/>
<feature type="compositionally biased region" description="Polar residues" evidence="1">
    <location>
        <begin position="20"/>
        <end position="31"/>
    </location>
</feature>
<feature type="compositionally biased region" description="Low complexity" evidence="1">
    <location>
        <begin position="1"/>
        <end position="13"/>
    </location>
</feature>
<protein>
    <submittedName>
        <fullName evidence="3">DIDO1</fullName>
    </submittedName>
</protein>
<name>A0A7I4YXC7_HAECO</name>
<reference evidence="3" key="1">
    <citation type="submission" date="2020-12" db="UniProtKB">
        <authorList>
            <consortium name="WormBaseParasite"/>
        </authorList>
    </citation>
    <scope>IDENTIFICATION</scope>
    <source>
        <strain evidence="3">MHco3</strain>
    </source>
</reference>